<keyword evidence="2" id="KW-1185">Reference proteome</keyword>
<organism evidence="1 2">
    <name type="scientific">Cichorium intybus</name>
    <name type="common">Chicory</name>
    <dbReference type="NCBI Taxonomy" id="13427"/>
    <lineage>
        <taxon>Eukaryota</taxon>
        <taxon>Viridiplantae</taxon>
        <taxon>Streptophyta</taxon>
        <taxon>Embryophyta</taxon>
        <taxon>Tracheophyta</taxon>
        <taxon>Spermatophyta</taxon>
        <taxon>Magnoliopsida</taxon>
        <taxon>eudicotyledons</taxon>
        <taxon>Gunneridae</taxon>
        <taxon>Pentapetalae</taxon>
        <taxon>asterids</taxon>
        <taxon>campanulids</taxon>
        <taxon>Asterales</taxon>
        <taxon>Asteraceae</taxon>
        <taxon>Cichorioideae</taxon>
        <taxon>Cichorieae</taxon>
        <taxon>Cichoriinae</taxon>
        <taxon>Cichorium</taxon>
    </lineage>
</organism>
<reference evidence="1 2" key="2">
    <citation type="journal article" date="2022" name="Mol. Ecol. Resour.">
        <title>The genomes of chicory, endive, great burdock and yacon provide insights into Asteraceae paleo-polyploidization history and plant inulin production.</title>
        <authorList>
            <person name="Fan W."/>
            <person name="Wang S."/>
            <person name="Wang H."/>
            <person name="Wang A."/>
            <person name="Jiang F."/>
            <person name="Liu H."/>
            <person name="Zhao H."/>
            <person name="Xu D."/>
            <person name="Zhang Y."/>
        </authorList>
    </citation>
    <scope>NUCLEOTIDE SEQUENCE [LARGE SCALE GENOMIC DNA]</scope>
    <source>
        <strain evidence="2">cv. Punajuju</strain>
        <tissue evidence="1">Leaves</tissue>
    </source>
</reference>
<evidence type="ECO:0000313" key="2">
    <source>
        <dbReference type="Proteomes" id="UP001055811"/>
    </source>
</evidence>
<gene>
    <name evidence="1" type="ORF">L2E82_39657</name>
</gene>
<proteinExistence type="predicted"/>
<comment type="caution">
    <text evidence="1">The sequence shown here is derived from an EMBL/GenBank/DDBJ whole genome shotgun (WGS) entry which is preliminary data.</text>
</comment>
<name>A0ACB9AI44_CICIN</name>
<dbReference type="EMBL" id="CM042015">
    <property type="protein sequence ID" value="KAI3709889.1"/>
    <property type="molecule type" value="Genomic_DNA"/>
</dbReference>
<evidence type="ECO:0000313" key="1">
    <source>
        <dbReference type="EMBL" id="KAI3709889.1"/>
    </source>
</evidence>
<reference evidence="2" key="1">
    <citation type="journal article" date="2022" name="Mol. Ecol. Resour.">
        <title>The genomes of chicory, endive, great burdock and yacon provide insights into Asteraceae palaeo-polyploidization history and plant inulin production.</title>
        <authorList>
            <person name="Fan W."/>
            <person name="Wang S."/>
            <person name="Wang H."/>
            <person name="Wang A."/>
            <person name="Jiang F."/>
            <person name="Liu H."/>
            <person name="Zhao H."/>
            <person name="Xu D."/>
            <person name="Zhang Y."/>
        </authorList>
    </citation>
    <scope>NUCLEOTIDE SEQUENCE [LARGE SCALE GENOMIC DNA]</scope>
    <source>
        <strain evidence="2">cv. Punajuju</strain>
    </source>
</reference>
<sequence length="99" mass="11521">MGKSLKCPGFWFKPTDVQLVMYFLKRKLLGKKLALEVIAEINIYDFSTWDLPAKSILNGDLECIDGFADDDNWDAYFIADDDYSNAFNTIDDFWNFQED</sequence>
<protein>
    <submittedName>
        <fullName evidence="1">Uncharacterized protein</fullName>
    </submittedName>
</protein>
<dbReference type="Proteomes" id="UP001055811">
    <property type="component" value="Linkage Group LG07"/>
</dbReference>
<accession>A0ACB9AI44</accession>